<keyword evidence="1" id="KW-0285">Flavoprotein</keyword>
<dbReference type="CDD" id="cd02148">
    <property type="entry name" value="RutE-like"/>
    <property type="match status" value="1"/>
</dbReference>
<evidence type="ECO:0000256" key="2">
    <source>
        <dbReference type="ARBA" id="ARBA00022643"/>
    </source>
</evidence>
<gene>
    <name evidence="6" type="ORF">CLV40_10723</name>
</gene>
<dbReference type="InterPro" id="IPR050461">
    <property type="entry name" value="Nitroreductase_HadB/RutE"/>
</dbReference>
<comment type="caution">
    <text evidence="6">The sequence shown here is derived from an EMBL/GenBank/DDBJ whole genome shotgun (WGS) entry which is preliminary data.</text>
</comment>
<reference evidence="6 7" key="1">
    <citation type="submission" date="2018-02" db="EMBL/GenBank/DDBJ databases">
        <title>Genomic Encyclopedia of Archaeal and Bacterial Type Strains, Phase II (KMG-II): from individual species to whole genera.</title>
        <authorList>
            <person name="Goeker M."/>
        </authorList>
    </citation>
    <scope>NUCLEOTIDE SEQUENCE [LARGE SCALE GENOMIC DNA]</scope>
    <source>
        <strain evidence="6 7">YU 961-1</strain>
    </source>
</reference>
<dbReference type="OrthoDB" id="9784375at2"/>
<dbReference type="Pfam" id="PF00881">
    <property type="entry name" value="Nitroreductase"/>
    <property type="match status" value="1"/>
</dbReference>
<evidence type="ECO:0000313" key="6">
    <source>
        <dbReference type="EMBL" id="PPK67360.1"/>
    </source>
</evidence>
<evidence type="ECO:0000313" key="7">
    <source>
        <dbReference type="Proteomes" id="UP000239203"/>
    </source>
</evidence>
<dbReference type="EMBL" id="PTIX01000007">
    <property type="protein sequence ID" value="PPK67360.1"/>
    <property type="molecule type" value="Genomic_DNA"/>
</dbReference>
<dbReference type="GO" id="GO:0016491">
    <property type="term" value="F:oxidoreductase activity"/>
    <property type="evidence" value="ECO:0007669"/>
    <property type="project" value="UniProtKB-KW"/>
</dbReference>
<feature type="domain" description="Nitroreductase" evidence="5">
    <location>
        <begin position="25"/>
        <end position="168"/>
    </location>
</feature>
<dbReference type="SUPFAM" id="SSF55469">
    <property type="entry name" value="FMN-dependent nitroreductase-like"/>
    <property type="match status" value="1"/>
</dbReference>
<keyword evidence="7" id="KW-1185">Reference proteome</keyword>
<dbReference type="PANTHER" id="PTHR43543">
    <property type="entry name" value="MALONIC SEMIALDEHYDE REDUCTASE RUTE-RELATED"/>
    <property type="match status" value="1"/>
</dbReference>
<dbReference type="Gene3D" id="3.40.109.10">
    <property type="entry name" value="NADH Oxidase"/>
    <property type="match status" value="1"/>
</dbReference>
<dbReference type="RefSeq" id="WP_104479488.1">
    <property type="nucleotide sequence ID" value="NZ_CP154825.1"/>
</dbReference>
<dbReference type="Proteomes" id="UP000239203">
    <property type="component" value="Unassembled WGS sequence"/>
</dbReference>
<dbReference type="AlphaFoldDB" id="A0A2S6GQB6"/>
<keyword evidence="4" id="KW-0560">Oxidoreductase</keyword>
<dbReference type="InterPro" id="IPR023936">
    <property type="entry name" value="RutE-like"/>
</dbReference>
<organism evidence="6 7">
    <name type="scientific">Actinokineospora auranticolor</name>
    <dbReference type="NCBI Taxonomy" id="155976"/>
    <lineage>
        <taxon>Bacteria</taxon>
        <taxon>Bacillati</taxon>
        <taxon>Actinomycetota</taxon>
        <taxon>Actinomycetes</taxon>
        <taxon>Pseudonocardiales</taxon>
        <taxon>Pseudonocardiaceae</taxon>
        <taxon>Actinokineospora</taxon>
    </lineage>
</organism>
<evidence type="ECO:0000259" key="5">
    <source>
        <dbReference type="Pfam" id="PF00881"/>
    </source>
</evidence>
<protein>
    <submittedName>
        <fullName evidence="6">3-hydroxypropanoate dehydrogenase</fullName>
    </submittedName>
</protein>
<keyword evidence="2" id="KW-0288">FMN</keyword>
<evidence type="ECO:0000256" key="1">
    <source>
        <dbReference type="ARBA" id="ARBA00022630"/>
    </source>
</evidence>
<evidence type="ECO:0000256" key="4">
    <source>
        <dbReference type="ARBA" id="ARBA00023002"/>
    </source>
</evidence>
<sequence>MTAVQEPQLSVLGSEGQDLLFRAARTANTFSDAPVSDEQVRAIYELVKWGPTGMNSQPLRVVLVRTPEARERLVSHLGEGNKAKTRTAPLTAILAADTEFHEHLPTVFPNFPGAKDYYAADPGREGAARLNATLQAGYFILGVRAIGLAAGPMSGFDAAGIDAEFFGDGRLRTLIVVNIGNPGADAWFGRNPRLDYDQVITTV</sequence>
<dbReference type="InterPro" id="IPR029479">
    <property type="entry name" value="Nitroreductase"/>
</dbReference>
<evidence type="ECO:0000256" key="3">
    <source>
        <dbReference type="ARBA" id="ARBA00022857"/>
    </source>
</evidence>
<accession>A0A2S6GQB6</accession>
<proteinExistence type="predicted"/>
<dbReference type="NCBIfam" id="NF003768">
    <property type="entry name" value="PRK05365.1"/>
    <property type="match status" value="1"/>
</dbReference>
<dbReference type="PANTHER" id="PTHR43543:SF1">
    <property type="entry name" value="MALONIC SEMIALDEHYDE REDUCTASE RUTE-RELATED"/>
    <property type="match status" value="1"/>
</dbReference>
<dbReference type="InterPro" id="IPR000415">
    <property type="entry name" value="Nitroreductase-like"/>
</dbReference>
<name>A0A2S6GQB6_9PSEU</name>
<keyword evidence="3" id="KW-0521">NADP</keyword>